<dbReference type="Proteomes" id="UP000444174">
    <property type="component" value="Unassembled WGS sequence"/>
</dbReference>
<dbReference type="AlphaFoldDB" id="A0A843YAJ2"/>
<accession>A0A843YAJ2</accession>
<proteinExistence type="predicted"/>
<dbReference type="Gene3D" id="3.40.50.2000">
    <property type="entry name" value="Glycogen Phosphorylase B"/>
    <property type="match status" value="1"/>
</dbReference>
<gene>
    <name evidence="1" type="ORF">GFB49_00365</name>
</gene>
<comment type="caution">
    <text evidence="1">The sequence shown here is derived from an EMBL/GenBank/DDBJ whole genome shotgun (WGS) entry which is preliminary data.</text>
</comment>
<evidence type="ECO:0000313" key="2">
    <source>
        <dbReference type="Proteomes" id="UP000444174"/>
    </source>
</evidence>
<protein>
    <recommendedName>
        <fullName evidence="3">Glycosyl transferases group 1</fullName>
    </recommendedName>
</protein>
<keyword evidence="2" id="KW-1185">Reference proteome</keyword>
<dbReference type="RefSeq" id="WP_153213829.1">
    <property type="nucleotide sequence ID" value="NZ_WIBF01000001.1"/>
</dbReference>
<reference evidence="1 2" key="1">
    <citation type="submission" date="2019-10" db="EMBL/GenBank/DDBJ databases">
        <title>Epibacterium sp. nov., isolated from seawater.</title>
        <authorList>
            <person name="Zhang X."/>
            <person name="Li N."/>
        </authorList>
    </citation>
    <scope>NUCLEOTIDE SEQUENCE [LARGE SCALE GENOMIC DNA]</scope>
    <source>
        <strain evidence="1 2">SM1979</strain>
    </source>
</reference>
<evidence type="ECO:0008006" key="3">
    <source>
        <dbReference type="Google" id="ProtNLM"/>
    </source>
</evidence>
<sequence length="332" mass="37245">MAVHQAALAVRRLGVDASVLYVHGHMSGQKAHGFERIGDRIVLRRPPPKLWKVWRWSANERVVDPRLKSLGVPAAEAMDLNTHFVLPEVWPDLGADLLRLGCANVYLWWLSVDNFPLSSLNQLAQQNLIRRCHNLCQSEYAADFARQNGATQISMLSDFIDFQEVEVPIPTRERIVDICYLPNKAIGSEVTMKRLAQDFRVVPLQNMTRAEIVDVLSNCKIFLDCGFHPGKDRVPREAALCGCLPVVRREGAARFAKDVPLPDPLFVPTETFFNPDHLRLKLEGILSDPGRFDADLNRYRAGIARERDVFEAEVKALAARSAPPAVAPRLAS</sequence>
<evidence type="ECO:0000313" key="1">
    <source>
        <dbReference type="EMBL" id="MQQ06898.1"/>
    </source>
</evidence>
<dbReference type="EMBL" id="WIBF01000001">
    <property type="protein sequence ID" value="MQQ06898.1"/>
    <property type="molecule type" value="Genomic_DNA"/>
</dbReference>
<name>A0A843YAJ2_9RHOB</name>
<organism evidence="1 2">
    <name type="scientific">Tritonibacter litoralis</name>
    <dbReference type="NCBI Taxonomy" id="2662264"/>
    <lineage>
        <taxon>Bacteria</taxon>
        <taxon>Pseudomonadati</taxon>
        <taxon>Pseudomonadota</taxon>
        <taxon>Alphaproteobacteria</taxon>
        <taxon>Rhodobacterales</taxon>
        <taxon>Paracoccaceae</taxon>
        <taxon>Tritonibacter</taxon>
    </lineage>
</organism>